<gene>
    <name evidence="9" type="ORF">R9X50_00365100</name>
</gene>
<dbReference type="Proteomes" id="UP001303373">
    <property type="component" value="Chromosome 5"/>
</dbReference>
<dbReference type="InterPro" id="IPR056772">
    <property type="entry name" value="RecA-like_ORC2"/>
</dbReference>
<comment type="subcellular location">
    <subcellularLocation>
        <location evidence="1 5">Nucleus</location>
    </subcellularLocation>
</comment>
<evidence type="ECO:0000256" key="6">
    <source>
        <dbReference type="SAM" id="MobiDB-lite"/>
    </source>
</evidence>
<evidence type="ECO:0000256" key="3">
    <source>
        <dbReference type="ARBA" id="ARBA00022705"/>
    </source>
</evidence>
<evidence type="ECO:0000256" key="2">
    <source>
        <dbReference type="ARBA" id="ARBA00007421"/>
    </source>
</evidence>
<comment type="subunit">
    <text evidence="5">Component of the origin recognition complex (ORC).</text>
</comment>
<keyword evidence="10" id="KW-1185">Reference proteome</keyword>
<feature type="region of interest" description="Disordered" evidence="6">
    <location>
        <begin position="498"/>
        <end position="541"/>
    </location>
</feature>
<accession>A0AAQ3M6K7</accession>
<sequence>MHTRRKASEAFENEEVLTPHRSKRVQLDINNDDDTILAVPSPSLAADSPSKRKSILRAPGTPSKFNGVIGLDGEATPKSLRKVLFSTPTGKRGVLDKPDLVPDDQGTPVADRNDRSARKKSRQALRIQPLMDEESDGDDAVDEAIAREILEDEEVSDSQDETAADTIEVAAAPDTPSKAPRARGRPKGSKNRARTPTPPPEDLPPHELFFFQNRPGTNKTSAHTLPPNALLNHETYFSKIQECLDGHAEDAERLTRIHARGFEQWAFELDEGFNICLYGYGSKRELALSFAEYLHTQGDESKNAAPKIVVVNGYAPGLTLRDILTTLATAALPKNVPLPAQPAAISELVLSVLTVKPPAQPIYLFINSLDHVSLRKPASIALLARLACHHSISLVATCDSPSFPLLFSTSLAQQFRFAYHDATTFAPYTAELEVVEDVNVLLGRSARRLGGKDGVIFVLRSLPENARSLYKLLVEAQLALGDIVPTLGFAFGGANDDDDEDMIGTEDEDAAMNATPSRKPRRGRPAKNQKATLSKKAAASSPPEGVEYRTLYHQAVEQFVCSSEVGFRTLLKEFHDHRMVESRVDATGTERLLVPFAREELEALLEEDGGL</sequence>
<dbReference type="PANTHER" id="PTHR14052:SF0">
    <property type="entry name" value="ORIGIN RECOGNITION COMPLEX SUBUNIT 2"/>
    <property type="match status" value="1"/>
</dbReference>
<evidence type="ECO:0000259" key="7">
    <source>
        <dbReference type="Pfam" id="PF04084"/>
    </source>
</evidence>
<keyword evidence="3 5" id="KW-0235">DNA replication</keyword>
<dbReference type="PANTHER" id="PTHR14052">
    <property type="entry name" value="ORIGIN RECOGNITION COMPLEX SUBUNIT 2"/>
    <property type="match status" value="1"/>
</dbReference>
<comment type="function">
    <text evidence="5">Component of the origin recognition complex (ORC) that binds origins of replication. DNA-binding is ATP-dependent. ORC is required to assemble the pre-replication complex necessary to initiate DNA replication.</text>
</comment>
<comment type="similarity">
    <text evidence="2 5">Belongs to the ORC2 family.</text>
</comment>
<feature type="region of interest" description="Disordered" evidence="6">
    <location>
        <begin position="39"/>
        <end position="72"/>
    </location>
</feature>
<feature type="compositionally biased region" description="Basic residues" evidence="6">
    <location>
        <begin position="518"/>
        <end position="527"/>
    </location>
</feature>
<dbReference type="GO" id="GO:0003688">
    <property type="term" value="F:DNA replication origin binding"/>
    <property type="evidence" value="ECO:0007669"/>
    <property type="project" value="UniProtKB-UniRule"/>
</dbReference>
<dbReference type="GO" id="GO:0006260">
    <property type="term" value="P:DNA replication"/>
    <property type="evidence" value="ECO:0007669"/>
    <property type="project" value="UniProtKB-UniRule"/>
</dbReference>
<dbReference type="EMBL" id="CP138584">
    <property type="protein sequence ID" value="WPH00821.1"/>
    <property type="molecule type" value="Genomic_DNA"/>
</dbReference>
<dbReference type="Pfam" id="PF04084">
    <property type="entry name" value="RecA-like_ORC2"/>
    <property type="match status" value="1"/>
</dbReference>
<proteinExistence type="inferred from homology"/>
<dbReference type="InterPro" id="IPR007220">
    <property type="entry name" value="ORC2"/>
</dbReference>
<feature type="region of interest" description="Disordered" evidence="6">
    <location>
        <begin position="87"/>
        <end position="139"/>
    </location>
</feature>
<keyword evidence="4 5" id="KW-0539">Nucleus</keyword>
<evidence type="ECO:0000256" key="5">
    <source>
        <dbReference type="RuleBase" id="RU368084"/>
    </source>
</evidence>
<evidence type="ECO:0000256" key="4">
    <source>
        <dbReference type="ARBA" id="ARBA00023242"/>
    </source>
</evidence>
<dbReference type="GO" id="GO:0005664">
    <property type="term" value="C:nuclear origin of replication recognition complex"/>
    <property type="evidence" value="ECO:0007669"/>
    <property type="project" value="UniProtKB-UniRule"/>
</dbReference>
<feature type="compositionally biased region" description="Acidic residues" evidence="6">
    <location>
        <begin position="498"/>
        <end position="510"/>
    </location>
</feature>
<evidence type="ECO:0000313" key="9">
    <source>
        <dbReference type="EMBL" id="WPH00821.1"/>
    </source>
</evidence>
<protein>
    <recommendedName>
        <fullName evidence="5">Origin recognition complex subunit 2</fullName>
    </recommendedName>
</protein>
<feature type="domain" description="Origin recognition complex subunit 2 RecA-like" evidence="7">
    <location>
        <begin position="252"/>
        <end position="422"/>
    </location>
</feature>
<feature type="region of interest" description="Disordered" evidence="6">
    <location>
        <begin position="167"/>
        <end position="205"/>
    </location>
</feature>
<organism evidence="9 10">
    <name type="scientific">Acrodontium crateriforme</name>
    <dbReference type="NCBI Taxonomy" id="150365"/>
    <lineage>
        <taxon>Eukaryota</taxon>
        <taxon>Fungi</taxon>
        <taxon>Dikarya</taxon>
        <taxon>Ascomycota</taxon>
        <taxon>Pezizomycotina</taxon>
        <taxon>Dothideomycetes</taxon>
        <taxon>Dothideomycetidae</taxon>
        <taxon>Mycosphaerellales</taxon>
        <taxon>Teratosphaeriaceae</taxon>
        <taxon>Acrodontium</taxon>
    </lineage>
</organism>
<reference evidence="9 10" key="1">
    <citation type="submission" date="2023-11" db="EMBL/GenBank/DDBJ databases">
        <title>An acidophilic fungus is an integral part of prey digestion in a carnivorous sundew plant.</title>
        <authorList>
            <person name="Tsai I.J."/>
        </authorList>
    </citation>
    <scope>NUCLEOTIDE SEQUENCE [LARGE SCALE GENOMIC DNA]</scope>
    <source>
        <strain evidence="9">169a</strain>
    </source>
</reference>
<evidence type="ECO:0000256" key="1">
    <source>
        <dbReference type="ARBA" id="ARBA00004123"/>
    </source>
</evidence>
<evidence type="ECO:0000259" key="8">
    <source>
        <dbReference type="Pfam" id="PF24882"/>
    </source>
</evidence>
<feature type="compositionally biased region" description="Basic residues" evidence="6">
    <location>
        <begin position="180"/>
        <end position="193"/>
    </location>
</feature>
<dbReference type="AlphaFoldDB" id="A0AAQ3M6K7"/>
<name>A0AAQ3M6K7_9PEZI</name>
<feature type="domain" description="Origin recognition complex subunit 2 winged-helix" evidence="8">
    <location>
        <begin position="541"/>
        <end position="600"/>
    </location>
</feature>
<dbReference type="Pfam" id="PF24882">
    <property type="entry name" value="WHD_ORC2"/>
    <property type="match status" value="1"/>
</dbReference>
<dbReference type="InterPro" id="IPR056773">
    <property type="entry name" value="WHD_ORC2"/>
</dbReference>
<feature type="compositionally biased region" description="Low complexity" evidence="6">
    <location>
        <begin position="530"/>
        <end position="541"/>
    </location>
</feature>
<evidence type="ECO:0000313" key="10">
    <source>
        <dbReference type="Proteomes" id="UP001303373"/>
    </source>
</evidence>